<dbReference type="GO" id="GO:0030983">
    <property type="term" value="F:mismatched DNA binding"/>
    <property type="evidence" value="ECO:0007669"/>
    <property type="project" value="InterPro"/>
</dbReference>
<dbReference type="PANTHER" id="PTHR11361">
    <property type="entry name" value="DNA MISMATCH REPAIR PROTEIN MUTS FAMILY MEMBER"/>
    <property type="match status" value="1"/>
</dbReference>
<dbReference type="GO" id="GO:0005829">
    <property type="term" value="C:cytosol"/>
    <property type="evidence" value="ECO:0007669"/>
    <property type="project" value="TreeGrafter"/>
</dbReference>
<dbReference type="Pfam" id="PF05190">
    <property type="entry name" value="MutS_IV"/>
    <property type="match status" value="1"/>
</dbReference>
<evidence type="ECO:0000313" key="12">
    <source>
        <dbReference type="EMBL" id="MBA2133291.1"/>
    </source>
</evidence>
<reference evidence="12" key="1">
    <citation type="submission" date="2020-06" db="EMBL/GenBank/DDBJ databases">
        <title>Novel chitinolytic bacterium.</title>
        <authorList>
            <person name="Ungkulpasvich U."/>
            <person name="Kosugi A."/>
            <person name="Uke A."/>
        </authorList>
    </citation>
    <scope>NUCLEOTIDE SEQUENCE</scope>
    <source>
        <strain evidence="12">UUS1-1</strain>
    </source>
</reference>
<keyword evidence="7 9" id="KW-0234">DNA repair</keyword>
<dbReference type="Proteomes" id="UP000657177">
    <property type="component" value="Unassembled WGS sequence"/>
</dbReference>
<evidence type="ECO:0000256" key="4">
    <source>
        <dbReference type="ARBA" id="ARBA00022763"/>
    </source>
</evidence>
<evidence type="ECO:0000313" key="13">
    <source>
        <dbReference type="Proteomes" id="UP000657177"/>
    </source>
</evidence>
<dbReference type="EMBL" id="JAAKDE010000013">
    <property type="protein sequence ID" value="MBA2133291.1"/>
    <property type="molecule type" value="Genomic_DNA"/>
</dbReference>
<dbReference type="NCBIfam" id="TIGR01070">
    <property type="entry name" value="mutS1"/>
    <property type="match status" value="1"/>
</dbReference>
<proteinExistence type="inferred from homology"/>
<dbReference type="Gene3D" id="3.40.1170.10">
    <property type="entry name" value="DNA repair protein MutS, domain I"/>
    <property type="match status" value="1"/>
</dbReference>
<dbReference type="CDD" id="cd03284">
    <property type="entry name" value="ABC_MutS1"/>
    <property type="match status" value="1"/>
</dbReference>
<dbReference type="SMART" id="SM00534">
    <property type="entry name" value="MUTSac"/>
    <property type="match status" value="1"/>
</dbReference>
<dbReference type="InterPro" id="IPR007860">
    <property type="entry name" value="DNA_mmatch_repair_MutS_con_dom"/>
</dbReference>
<evidence type="ECO:0000259" key="11">
    <source>
        <dbReference type="PROSITE" id="PS00486"/>
    </source>
</evidence>
<dbReference type="InterPro" id="IPR016151">
    <property type="entry name" value="DNA_mismatch_repair_MutS_N"/>
</dbReference>
<dbReference type="FunFam" id="3.40.50.300:FF:000870">
    <property type="entry name" value="MutS protein homolog 4"/>
    <property type="match status" value="1"/>
</dbReference>
<dbReference type="InterPro" id="IPR007861">
    <property type="entry name" value="DNA_mismatch_repair_MutS_clamp"/>
</dbReference>
<dbReference type="Gene3D" id="3.40.50.300">
    <property type="entry name" value="P-loop containing nucleotide triphosphate hydrolases"/>
    <property type="match status" value="1"/>
</dbReference>
<evidence type="ECO:0000256" key="8">
    <source>
        <dbReference type="ARBA" id="ARBA00024647"/>
    </source>
</evidence>
<dbReference type="PIRSF" id="PIRSF037677">
    <property type="entry name" value="DNA_mis_repair_Msh6"/>
    <property type="match status" value="1"/>
</dbReference>
<dbReference type="InterPro" id="IPR027417">
    <property type="entry name" value="P-loop_NTPase"/>
</dbReference>
<dbReference type="GO" id="GO:0005524">
    <property type="term" value="F:ATP binding"/>
    <property type="evidence" value="ECO:0007669"/>
    <property type="project" value="UniProtKB-UniRule"/>
</dbReference>
<feature type="domain" description="DNA mismatch repair proteins mutS family" evidence="11">
    <location>
        <begin position="686"/>
        <end position="702"/>
    </location>
</feature>
<dbReference type="FunFam" id="3.40.1170.10:FF:000001">
    <property type="entry name" value="DNA mismatch repair protein MutS"/>
    <property type="match status" value="1"/>
</dbReference>
<dbReference type="Pfam" id="PF05188">
    <property type="entry name" value="MutS_II"/>
    <property type="match status" value="1"/>
</dbReference>
<sequence>MLKQYKRIKQEYADAILLFRLGDFYEMFLEDAEKAAEVLEIVLTSREAGKGKRIPMCGIPYHAATSYIARLLAKGFKVAICEQVEDPKKAKGLVKREVVRVITPGTLIDEQYLEEKVNNYLVALVQREAEYGLAVADLSTGDFMVTQFAADEALLLDELCHWQPKEILVAEDQLAIWSVLKQRINVLFTPRPPHDFQWARAQERLLSHFQVVSLEGYGCQELKAAVGAAGAVLAYFYETQKSQLEHILSLRTYHLGDFMHLDQYTRRNLELVTTLRDHKTQGSLLWVLDRTVTAAGGRLLKKWLEQPLRRRAEIEDRLAKVDGFFHQHGIRQTTRGLLRRTCDLQRLLAKLACQTVNPRDLLALRTTLALLPEIRQALQHEELGPVAALAAEINPLPDLTALLTTALREDPPVSVTEGNIFREGYNQELDTLIRATREGKQWIAGLEQAERERTGIKSLKVGYNQVFGYYLEVTKANLALVPADYIRKQTLANAERYVTPELKKYEELILGAEEKRAALEYQLFLDLRGQVLARLPELKRLAEILAQLDVYAALAETAVQNHYVRPEIHEDKKILIREGRHPVVERVLPPGQFVPNDTLLDDDQHRLQIITGPNMAGKSTYMRQVALIVLMAQIGSFVPASYARIGLVDRIFTRVGAADNLAGGQSTFMVEMSELANILHHATADSLLILDEIGRGTSTFDGLSIAWGVLEYLWNPRQMGARTLFATHYHELTTLAARLDGVENLNVAVAKEGDGVIFLHKILPGASDRSYGIEVARLAGIPEVVLARAAEILAELEAKGLKERSQTVALPTKPMQLTLFTVDEAHIYDELRQLDLNNISPLEALKLLFQWQQRLKQKKEA</sequence>
<evidence type="ECO:0000256" key="1">
    <source>
        <dbReference type="ARBA" id="ARBA00006271"/>
    </source>
</evidence>
<dbReference type="InterPro" id="IPR007696">
    <property type="entry name" value="DNA_mismatch_repair_MutS_core"/>
</dbReference>
<evidence type="ECO:0000256" key="9">
    <source>
        <dbReference type="HAMAP-Rule" id="MF_00096"/>
    </source>
</evidence>
<dbReference type="GO" id="GO:0003684">
    <property type="term" value="F:damaged DNA binding"/>
    <property type="evidence" value="ECO:0007669"/>
    <property type="project" value="UniProtKB-UniRule"/>
</dbReference>
<dbReference type="InterPro" id="IPR007695">
    <property type="entry name" value="DNA_mismatch_repair_MutS-lik_N"/>
</dbReference>
<dbReference type="GO" id="GO:0140664">
    <property type="term" value="F:ATP-dependent DNA damage sensor activity"/>
    <property type="evidence" value="ECO:0007669"/>
    <property type="project" value="InterPro"/>
</dbReference>
<dbReference type="GO" id="GO:0006298">
    <property type="term" value="P:mismatch repair"/>
    <property type="evidence" value="ECO:0007669"/>
    <property type="project" value="UniProtKB-UniRule"/>
</dbReference>
<evidence type="ECO:0000256" key="10">
    <source>
        <dbReference type="RuleBase" id="RU003756"/>
    </source>
</evidence>
<dbReference type="InterPro" id="IPR036187">
    <property type="entry name" value="DNA_mismatch_repair_MutS_sf"/>
</dbReference>
<dbReference type="HAMAP" id="MF_00096">
    <property type="entry name" value="MutS"/>
    <property type="match status" value="1"/>
</dbReference>
<dbReference type="PANTHER" id="PTHR11361:SF34">
    <property type="entry name" value="DNA MISMATCH REPAIR PROTEIN MSH1, MITOCHONDRIAL"/>
    <property type="match status" value="1"/>
</dbReference>
<dbReference type="Gene3D" id="1.10.1420.10">
    <property type="match status" value="2"/>
</dbReference>
<protein>
    <recommendedName>
        <fullName evidence="2 9">DNA mismatch repair protein MutS</fullName>
    </recommendedName>
</protein>
<evidence type="ECO:0000256" key="2">
    <source>
        <dbReference type="ARBA" id="ARBA00021982"/>
    </source>
</evidence>
<dbReference type="InterPro" id="IPR017261">
    <property type="entry name" value="DNA_mismatch_repair_MutS/MSH"/>
</dbReference>
<dbReference type="Pfam" id="PF01624">
    <property type="entry name" value="MutS_I"/>
    <property type="match status" value="1"/>
</dbReference>
<dbReference type="InterPro" id="IPR000432">
    <property type="entry name" value="DNA_mismatch_repair_MutS_C"/>
</dbReference>
<keyword evidence="3 9" id="KW-0547">Nucleotide-binding</keyword>
<evidence type="ECO:0000256" key="7">
    <source>
        <dbReference type="ARBA" id="ARBA00023204"/>
    </source>
</evidence>
<dbReference type="InterPro" id="IPR005748">
    <property type="entry name" value="DNA_mismatch_repair_MutS"/>
</dbReference>
<comment type="function">
    <text evidence="8 9">This protein is involved in the repair of mismatches in DNA. It is possible that it carries out the mismatch recognition step. This protein has a weak ATPase activity.</text>
</comment>
<dbReference type="NCBIfam" id="NF003810">
    <property type="entry name" value="PRK05399.1"/>
    <property type="match status" value="1"/>
</dbReference>
<dbReference type="SUPFAM" id="SSF52540">
    <property type="entry name" value="P-loop containing nucleoside triphosphate hydrolases"/>
    <property type="match status" value="1"/>
</dbReference>
<name>A0A8J6LJ10_9FIRM</name>
<comment type="caution">
    <text evidence="12">The sequence shown here is derived from an EMBL/GenBank/DDBJ whole genome shotgun (WGS) entry which is preliminary data.</text>
</comment>
<dbReference type="SMART" id="SM00533">
    <property type="entry name" value="MUTSd"/>
    <property type="match status" value="1"/>
</dbReference>
<dbReference type="Pfam" id="PF05192">
    <property type="entry name" value="MutS_III"/>
    <property type="match status" value="1"/>
</dbReference>
<evidence type="ECO:0000256" key="6">
    <source>
        <dbReference type="ARBA" id="ARBA00023125"/>
    </source>
</evidence>
<dbReference type="FunFam" id="1.10.1420.10:FF:000007">
    <property type="entry name" value="DNA mismatch repair protein MutS"/>
    <property type="match status" value="1"/>
</dbReference>
<evidence type="ECO:0000256" key="5">
    <source>
        <dbReference type="ARBA" id="ARBA00022840"/>
    </source>
</evidence>
<keyword evidence="5 9" id="KW-0067">ATP-binding</keyword>
<evidence type="ECO:0000256" key="3">
    <source>
        <dbReference type="ARBA" id="ARBA00022741"/>
    </source>
</evidence>
<keyword evidence="13" id="KW-1185">Reference proteome</keyword>
<accession>A0A8J6LJ10</accession>
<organism evidence="12 13">
    <name type="scientific">Capillibacterium thermochitinicola</name>
    <dbReference type="NCBI Taxonomy" id="2699427"/>
    <lineage>
        <taxon>Bacteria</taxon>
        <taxon>Bacillati</taxon>
        <taxon>Bacillota</taxon>
        <taxon>Capillibacterium</taxon>
    </lineage>
</organism>
<dbReference type="AlphaFoldDB" id="A0A8J6LJ10"/>
<dbReference type="InterPro" id="IPR045076">
    <property type="entry name" value="MutS"/>
</dbReference>
<dbReference type="PROSITE" id="PS00486">
    <property type="entry name" value="DNA_MISMATCH_REPAIR_2"/>
    <property type="match status" value="1"/>
</dbReference>
<dbReference type="Gene3D" id="3.30.420.110">
    <property type="entry name" value="MutS, connector domain"/>
    <property type="match status" value="1"/>
</dbReference>
<dbReference type="Pfam" id="PF00488">
    <property type="entry name" value="MutS_V"/>
    <property type="match status" value="1"/>
</dbReference>
<keyword evidence="6 9" id="KW-0238">DNA-binding</keyword>
<dbReference type="SUPFAM" id="SSF48334">
    <property type="entry name" value="DNA repair protein MutS, domain III"/>
    <property type="match status" value="1"/>
</dbReference>
<dbReference type="RefSeq" id="WP_181339797.1">
    <property type="nucleotide sequence ID" value="NZ_JAAKDE010000013.1"/>
</dbReference>
<comment type="similarity">
    <text evidence="1 9 10">Belongs to the DNA mismatch repair MutS family.</text>
</comment>
<feature type="binding site" evidence="9">
    <location>
        <begin position="612"/>
        <end position="619"/>
    </location>
    <ligand>
        <name>ATP</name>
        <dbReference type="ChEBI" id="CHEBI:30616"/>
    </ligand>
</feature>
<dbReference type="InterPro" id="IPR036678">
    <property type="entry name" value="MutS_con_dom_sf"/>
</dbReference>
<gene>
    <name evidence="9 12" type="primary">mutS</name>
    <name evidence="12" type="ORF">G5B42_07015</name>
</gene>
<dbReference type="SUPFAM" id="SSF53150">
    <property type="entry name" value="DNA repair protein MutS, domain II"/>
    <property type="match status" value="1"/>
</dbReference>
<keyword evidence="4 9" id="KW-0227">DNA damage</keyword>
<dbReference type="SUPFAM" id="SSF55271">
    <property type="entry name" value="DNA repair protein MutS, domain I"/>
    <property type="match status" value="1"/>
</dbReference>